<keyword evidence="1 3" id="KW-0175">Coiled coil</keyword>
<dbReference type="PROSITE" id="PS51774">
    <property type="entry name" value="NAB"/>
    <property type="match status" value="1"/>
</dbReference>
<gene>
    <name evidence="6" type="ORF">QJS10_CPB19g00891</name>
</gene>
<evidence type="ECO:0000256" key="2">
    <source>
        <dbReference type="ARBA" id="ARBA00038006"/>
    </source>
</evidence>
<dbReference type="GO" id="GO:0051015">
    <property type="term" value="F:actin filament binding"/>
    <property type="evidence" value="ECO:0007669"/>
    <property type="project" value="TreeGrafter"/>
</dbReference>
<evidence type="ECO:0000313" key="7">
    <source>
        <dbReference type="Proteomes" id="UP001180020"/>
    </source>
</evidence>
<feature type="coiled-coil region" evidence="3">
    <location>
        <begin position="151"/>
        <end position="276"/>
    </location>
</feature>
<feature type="coiled-coil region" evidence="3">
    <location>
        <begin position="823"/>
        <end position="934"/>
    </location>
</feature>
<accession>A0AAV9CH63</accession>
<evidence type="ECO:0000256" key="3">
    <source>
        <dbReference type="SAM" id="Coils"/>
    </source>
</evidence>
<dbReference type="Proteomes" id="UP001180020">
    <property type="component" value="Unassembled WGS sequence"/>
</dbReference>
<evidence type="ECO:0000256" key="1">
    <source>
        <dbReference type="ARBA" id="ARBA00023054"/>
    </source>
</evidence>
<dbReference type="EMBL" id="JAUJYO010000019">
    <property type="protein sequence ID" value="KAK1287719.1"/>
    <property type="molecule type" value="Genomic_DNA"/>
</dbReference>
<feature type="coiled-coil region" evidence="3">
    <location>
        <begin position="1153"/>
        <end position="1264"/>
    </location>
</feature>
<evidence type="ECO:0000259" key="5">
    <source>
        <dbReference type="PROSITE" id="PS51774"/>
    </source>
</evidence>
<organism evidence="6 7">
    <name type="scientific">Acorus calamus</name>
    <name type="common">Sweet flag</name>
    <dbReference type="NCBI Taxonomy" id="4465"/>
    <lineage>
        <taxon>Eukaryota</taxon>
        <taxon>Viridiplantae</taxon>
        <taxon>Streptophyta</taxon>
        <taxon>Embryophyta</taxon>
        <taxon>Tracheophyta</taxon>
        <taxon>Spermatophyta</taxon>
        <taxon>Magnoliopsida</taxon>
        <taxon>Liliopsida</taxon>
        <taxon>Acoraceae</taxon>
        <taxon>Acorus</taxon>
    </lineage>
</organism>
<dbReference type="PANTHER" id="PTHR32258:SF6">
    <property type="entry name" value="PROTEIN NETWORKED 1A"/>
    <property type="match status" value="1"/>
</dbReference>
<dbReference type="SUPFAM" id="SSF57997">
    <property type="entry name" value="Tropomyosin"/>
    <property type="match status" value="2"/>
</dbReference>
<name>A0AAV9CH63_ACOCL</name>
<protein>
    <recommendedName>
        <fullName evidence="5">NAB domain-containing protein</fullName>
    </recommendedName>
</protein>
<feature type="coiled-coil region" evidence="3">
    <location>
        <begin position="522"/>
        <end position="794"/>
    </location>
</feature>
<feature type="region of interest" description="Disordered" evidence="4">
    <location>
        <begin position="52"/>
        <end position="74"/>
    </location>
</feature>
<feature type="domain" description="NAB" evidence="5">
    <location>
        <begin position="1"/>
        <end position="34"/>
    </location>
</feature>
<dbReference type="InterPro" id="IPR051861">
    <property type="entry name" value="NET_actin-binding_domain"/>
</dbReference>
<keyword evidence="7" id="KW-1185">Reference proteome</keyword>
<reference evidence="6" key="2">
    <citation type="submission" date="2023-06" db="EMBL/GenBank/DDBJ databases">
        <authorList>
            <person name="Ma L."/>
            <person name="Liu K.-W."/>
            <person name="Li Z."/>
            <person name="Hsiao Y.-Y."/>
            <person name="Qi Y."/>
            <person name="Fu T."/>
            <person name="Tang G."/>
            <person name="Zhang D."/>
            <person name="Sun W.-H."/>
            <person name="Liu D.-K."/>
            <person name="Li Y."/>
            <person name="Chen G.-Z."/>
            <person name="Liu X.-D."/>
            <person name="Liao X.-Y."/>
            <person name="Jiang Y.-T."/>
            <person name="Yu X."/>
            <person name="Hao Y."/>
            <person name="Huang J."/>
            <person name="Zhao X.-W."/>
            <person name="Ke S."/>
            <person name="Chen Y.-Y."/>
            <person name="Wu W.-L."/>
            <person name="Hsu J.-L."/>
            <person name="Lin Y.-F."/>
            <person name="Huang M.-D."/>
            <person name="Li C.-Y."/>
            <person name="Huang L."/>
            <person name="Wang Z.-W."/>
            <person name="Zhao X."/>
            <person name="Zhong W.-Y."/>
            <person name="Peng D.-H."/>
            <person name="Ahmad S."/>
            <person name="Lan S."/>
            <person name="Zhang J.-S."/>
            <person name="Tsai W.-C."/>
            <person name="Van De Peer Y."/>
            <person name="Liu Z.-J."/>
        </authorList>
    </citation>
    <scope>NUCLEOTIDE SEQUENCE</scope>
    <source>
        <strain evidence="6">CP</strain>
        <tissue evidence="6">Leaves</tissue>
    </source>
</reference>
<dbReference type="InterPro" id="IPR011684">
    <property type="entry name" value="NAB"/>
</dbReference>
<evidence type="ECO:0000313" key="6">
    <source>
        <dbReference type="EMBL" id="KAK1287719.1"/>
    </source>
</evidence>
<sequence>MYYRKRPELMKLVEQFYRAYRALAERYNHATGELRQAHRTMAEAFPNQVPLPPFDDSPAGSSVSEAEPHTPEMPPPIRALFEPDDLQNDALGMSSHFRDSDSSAIKKGLKQLNEMFPSEDGVTILKYGERRAKKGLSFQADKEEVVDVDQIKNLKVELSHLTAEHQKLKMQTGLETECANKAETEVRSLQETLGKVESEKEAALFQYHQCLERISKMEAQIAIAREENQNLEMRLTSEFERAGKTGSEVESLQKALHKLEAEKESALLQFHQYVEKVSKLETEVSLAEEVSITLKNEVSSLKVLASSEADHAGKAESEIKRLQKIIDEQEVEKEATLFQSRQGLDRINKLDAEVSHAVEESKRLEGEVSQLSTENQNLVIRVNSEAERAKKAESETESLRKCLHRVEGEKEAALLQYQRCLERISEMEAKISILVEESNRFEGEVSRLLTDNQYLEMHVGKCESEIEGLQNSLRGVEAEKEAALLQYQQCLEKISVLETENSSLLGDSKRLNEEVLAGVAKLNDAEEQCVLFEKANQSLQSEVDALVDKAMVQQEELMHRQEELKNLSNSLQEEREHRMQTDIALQSLQNLHTQSKDERRALELELQNSVQILKEVESVKKGLEDEVQQVYAVNKDLEEKNLSLDVLIKNLQIEILGLKEIQGKLEEEVGLYVDQRNAVQQELDHLKEKASDLDQRHSSVVEQVQSVGFTVECFQSSVQSLKDKCFKLDSRKRALEDEVQNVKEQNDLHKNQILSSSILIGNLQNDVLSLKEANKKFEEEIGRHTEEKDSLQQGICHLKEEMNDLERRHCDLIQKIESVGLDAECFQSSVQGLRDENSKLKERCMKEEDEKVLLLEKNALLENSLSELTAELDELRKILKTLEDSHQSLLVDNTCLIVDKNSLLSQVEMIIQDMEKISEKNEVLENSLSDANAELEMLWGKLKSSEELCEAHCNEKSTILAESTSLASQMETTKQGLESLEARYVELEERHTCLMGDKVAALHHVGELESLLKQEKEGHENSVESYKAQLNKLMSQLDLLQQESVLRGKAFEDEQNKVLNSEIEILVLRGTALDMKEKNFFMMLECQKKTEALKCLDELISELKQENLQQQVTVNSLVGHKNMLRHGIRNVHEVLSTRPCDEICDEIKDKEILQVAVEKIRELQRTYLDVQDELQRLLFERSINFALLQQVGLDLACLKSEKSSLDQENKIQSEELLVLQSEKLKLLEMNENLGCEVKSCKQQEEEMRIEMENLHRQLSDSQSAHKECAREGNSNMLGELLAFYNLYTFFERFSSEKLEEMKVFKDDFDSLVGVNGDLDRNLGEMTEKLGASLAENLLLKDSVSEMEQYKSRSAVLEDSLTTAKTLCDALNIQLEDSKQLLVQKEMELGQADQNLCSVESKNTDLFKDLQSLKQELDESKVMIKGLERYIATLSEENIYRDVEISAVREANDRLHTLLEEKVTELLGLFESLETSSVEQRKMFDEEEASRIAELCALKQQLGVLEGENTDLKANLDAYLPVLLSLQNNVKSLEEKTLLLLKIHVSDNKPKQDTSSANIKAIAERNVYRDPMEQAALTELPKLQINVQEIERALKEVERILILDRSEPKAESEHAIREIEELKSSRSSVQVRDGSPSTILDSKNEGKDISKAKYTLEMKDIQLDHLSESSYLSGVGAKGKIENNETDDQMLELWETAERDCNKSTQERPSAEDIHQIEAVEEEKSEYPSSELLLEKELAVDKLEVSRKDMASRRDPNEKVLEKLVSDAKRLSVLQTGVEELKKKMDNSEKSNRPKSVEFDTLKGQLKEVEESIWQLVNSNTKLTKKIEGFSASFDGKVGESDDTSNARRKQVSERVRRGSEKIGRLELELHRIQYVSLKLEEEYGYQKSKPIDRRSRVLLRDYLYGRREGQGRKKSNFCGCIGSSIKGD</sequence>
<proteinExistence type="inferred from homology"/>
<comment type="caution">
    <text evidence="6">The sequence shown here is derived from an EMBL/GenBank/DDBJ whole genome shotgun (WGS) entry which is preliminary data.</text>
</comment>
<evidence type="ECO:0000256" key="4">
    <source>
        <dbReference type="SAM" id="MobiDB-lite"/>
    </source>
</evidence>
<feature type="coiled-coil region" evidence="3">
    <location>
        <begin position="970"/>
        <end position="1043"/>
    </location>
</feature>
<feature type="coiled-coil region" evidence="3">
    <location>
        <begin position="1367"/>
        <end position="1429"/>
    </location>
</feature>
<comment type="similarity">
    <text evidence="2">Belongs to the NET family.</text>
</comment>
<dbReference type="GO" id="GO:0005886">
    <property type="term" value="C:plasma membrane"/>
    <property type="evidence" value="ECO:0007669"/>
    <property type="project" value="TreeGrafter"/>
</dbReference>
<feature type="coiled-coil region" evidence="3">
    <location>
        <begin position="312"/>
        <end position="486"/>
    </location>
</feature>
<reference evidence="6" key="1">
    <citation type="journal article" date="2023" name="Nat. Commun.">
        <title>Diploid and tetraploid genomes of Acorus and the evolution of monocots.</title>
        <authorList>
            <person name="Ma L."/>
            <person name="Liu K.W."/>
            <person name="Li Z."/>
            <person name="Hsiao Y.Y."/>
            <person name="Qi Y."/>
            <person name="Fu T."/>
            <person name="Tang G.D."/>
            <person name="Zhang D."/>
            <person name="Sun W.H."/>
            <person name="Liu D.K."/>
            <person name="Li Y."/>
            <person name="Chen G.Z."/>
            <person name="Liu X.D."/>
            <person name="Liao X.Y."/>
            <person name="Jiang Y.T."/>
            <person name="Yu X."/>
            <person name="Hao Y."/>
            <person name="Huang J."/>
            <person name="Zhao X.W."/>
            <person name="Ke S."/>
            <person name="Chen Y.Y."/>
            <person name="Wu W.L."/>
            <person name="Hsu J.L."/>
            <person name="Lin Y.F."/>
            <person name="Huang M.D."/>
            <person name="Li C.Y."/>
            <person name="Huang L."/>
            <person name="Wang Z.W."/>
            <person name="Zhao X."/>
            <person name="Zhong W.Y."/>
            <person name="Peng D.H."/>
            <person name="Ahmad S."/>
            <person name="Lan S."/>
            <person name="Zhang J.S."/>
            <person name="Tsai W.C."/>
            <person name="Van de Peer Y."/>
            <person name="Liu Z.J."/>
        </authorList>
    </citation>
    <scope>NUCLEOTIDE SEQUENCE</scope>
    <source>
        <strain evidence="6">CP</strain>
    </source>
</reference>
<dbReference type="PANTHER" id="PTHR32258">
    <property type="entry name" value="PROTEIN NETWORKED 4A"/>
    <property type="match status" value="1"/>
</dbReference>